<feature type="transmembrane region" description="Helical" evidence="2">
    <location>
        <begin position="281"/>
        <end position="299"/>
    </location>
</feature>
<gene>
    <name evidence="3" type="ORF">OKA104_LOCUS13576</name>
</gene>
<evidence type="ECO:0000256" key="1">
    <source>
        <dbReference type="SAM" id="MobiDB-lite"/>
    </source>
</evidence>
<keyword evidence="2" id="KW-1133">Transmembrane helix</keyword>
<dbReference type="AlphaFoldDB" id="A0A818VWG9"/>
<sequence length="370" mass="42071">MTTIAFRRLLDLVRNTTKSNMLQPALQTTVTNIIDERTDSKLVHSIGGFYYKPDGQKCSCVTQANCSLPSGFFDLDTVENKGEFNLLNPAFVNVTGFVVGCYAAEALLQSTLECFYDQGCLESVLRYWALLGFPIDQYNKILNKSRFSPQTSIDTLIDELFIEDWKNESSFSDYFQQCAPIVCTYTDSKQNSALYILSTVLSAYSGITLVLCLCIPLVINWWRSRRLVPAQAARARESLVEWLRRAWHWIRVKLVELNLFKTAATLTDPYKLQTSLIATRVYLVLICVSFIVVTIYTVIRGQMQIFTIKNPSRVIFEGRIQPRFFIDSGTNERDAFNVPNQCQIVQTSVYGRGPNNRVQHDTGANEHVPL</sequence>
<feature type="region of interest" description="Disordered" evidence="1">
    <location>
        <begin position="351"/>
        <end position="370"/>
    </location>
</feature>
<evidence type="ECO:0000313" key="3">
    <source>
        <dbReference type="EMBL" id="CAF3716730.1"/>
    </source>
</evidence>
<keyword evidence="2" id="KW-0472">Membrane</keyword>
<protein>
    <submittedName>
        <fullName evidence="3">Uncharacterized protein</fullName>
    </submittedName>
</protein>
<feature type="transmembrane region" description="Helical" evidence="2">
    <location>
        <begin position="194"/>
        <end position="219"/>
    </location>
</feature>
<dbReference type="EMBL" id="CAJOAY010000689">
    <property type="protein sequence ID" value="CAF3716730.1"/>
    <property type="molecule type" value="Genomic_DNA"/>
</dbReference>
<keyword evidence="2" id="KW-0812">Transmembrane</keyword>
<name>A0A818VWG9_9BILA</name>
<organism evidence="3 4">
    <name type="scientific">Adineta steineri</name>
    <dbReference type="NCBI Taxonomy" id="433720"/>
    <lineage>
        <taxon>Eukaryota</taxon>
        <taxon>Metazoa</taxon>
        <taxon>Spiralia</taxon>
        <taxon>Gnathifera</taxon>
        <taxon>Rotifera</taxon>
        <taxon>Eurotatoria</taxon>
        <taxon>Bdelloidea</taxon>
        <taxon>Adinetida</taxon>
        <taxon>Adinetidae</taxon>
        <taxon>Adineta</taxon>
    </lineage>
</organism>
<comment type="caution">
    <text evidence="3">The sequence shown here is derived from an EMBL/GenBank/DDBJ whole genome shotgun (WGS) entry which is preliminary data.</text>
</comment>
<evidence type="ECO:0000313" key="4">
    <source>
        <dbReference type="Proteomes" id="UP000663881"/>
    </source>
</evidence>
<evidence type="ECO:0000256" key="2">
    <source>
        <dbReference type="SAM" id="Phobius"/>
    </source>
</evidence>
<reference evidence="3" key="1">
    <citation type="submission" date="2021-02" db="EMBL/GenBank/DDBJ databases">
        <authorList>
            <person name="Nowell W R."/>
        </authorList>
    </citation>
    <scope>NUCLEOTIDE SEQUENCE</scope>
</reference>
<accession>A0A818VWG9</accession>
<feature type="compositionally biased region" description="Basic and acidic residues" evidence="1">
    <location>
        <begin position="358"/>
        <end position="370"/>
    </location>
</feature>
<proteinExistence type="predicted"/>
<dbReference type="Proteomes" id="UP000663881">
    <property type="component" value="Unassembled WGS sequence"/>
</dbReference>